<dbReference type="SMART" id="SM00382">
    <property type="entry name" value="AAA"/>
    <property type="match status" value="1"/>
</dbReference>
<reference evidence="6 7" key="1">
    <citation type="journal article" date="2019" name="Int. J. Syst. Evol. Microbiol.">
        <title>The Global Catalogue of Microorganisms (GCM) 10K type strain sequencing project: providing services to taxonomists for standard genome sequencing and annotation.</title>
        <authorList>
            <consortium name="The Broad Institute Genomics Platform"/>
            <consortium name="The Broad Institute Genome Sequencing Center for Infectious Disease"/>
            <person name="Wu L."/>
            <person name="Ma J."/>
        </authorList>
    </citation>
    <scope>NUCLEOTIDE SEQUENCE [LARGE SCALE GENOMIC DNA]</scope>
    <source>
        <strain evidence="6 7">CGMCC 1.3240</strain>
    </source>
</reference>
<dbReference type="HAMAP" id="MF_01407">
    <property type="entry name" value="ORC1_type_DNA_replic_protein"/>
    <property type="match status" value="1"/>
</dbReference>
<dbReference type="InterPro" id="IPR036388">
    <property type="entry name" value="WH-like_DNA-bd_sf"/>
</dbReference>
<dbReference type="PANTHER" id="PTHR10763">
    <property type="entry name" value="CELL DIVISION CONTROL PROTEIN 6-RELATED"/>
    <property type="match status" value="1"/>
</dbReference>
<dbReference type="InterPro" id="IPR003593">
    <property type="entry name" value="AAA+_ATPase"/>
</dbReference>
<sequence length="395" mass="44319">MSKYDDLFTAAANEDSVFIDKGALDPLTEPDEIIARDPKEAELASILNGVNEGYLPPTVSIHGPPGTGKTLTTRRVCREFASRHSDCAVEYVNLKECRTLFSAANEILLEVAGERKKAYEGLDGIFEGIWTTLEEYPEYTILLLDEVDHIKHDSNYDVSDFFYRLLRGEGKLKRDITLSAWLISNQLIDVDLRLDSRVESAMGEESVYFGPYDMGRLDKLLHPRLEQGFRDGAVPDEVRSYGIREASKRWGDARKTISLFRNAGELANERGQARITKACIDDSLDATNKEATLEKLKALPYNCLVVLSGMAFWRDKATGEIAKSVTTSEIVDATERIRPESALGERAVRDVLRELETIGLVNTWIESRGQGGRVKKCETTFDPEWIGQALDQLKE</sequence>
<keyword evidence="3 4" id="KW-0067">ATP-binding</keyword>
<dbReference type="InterPro" id="IPR027417">
    <property type="entry name" value="P-loop_NTPase"/>
</dbReference>
<dbReference type="InterPro" id="IPR050311">
    <property type="entry name" value="ORC1/CDC6"/>
</dbReference>
<dbReference type="InterPro" id="IPR014277">
    <property type="entry name" value="Orc1/Cdc6_arc"/>
</dbReference>
<dbReference type="CDD" id="cd00009">
    <property type="entry name" value="AAA"/>
    <property type="match status" value="1"/>
</dbReference>
<keyword evidence="7" id="KW-1185">Reference proteome</keyword>
<protein>
    <recommendedName>
        <fullName evidence="4">ORC1-type DNA replication protein</fullName>
    </recommendedName>
</protein>
<dbReference type="EMBL" id="JBHSXQ010000003">
    <property type="protein sequence ID" value="MFC6905870.1"/>
    <property type="molecule type" value="Genomic_DNA"/>
</dbReference>
<dbReference type="GO" id="GO:0006260">
    <property type="term" value="P:DNA replication"/>
    <property type="evidence" value="ECO:0007669"/>
    <property type="project" value="UniProtKB-UniRule"/>
</dbReference>
<evidence type="ECO:0000313" key="7">
    <source>
        <dbReference type="Proteomes" id="UP001596312"/>
    </source>
</evidence>
<dbReference type="SUPFAM" id="SSF52540">
    <property type="entry name" value="P-loop containing nucleoside triphosphate hydrolases"/>
    <property type="match status" value="1"/>
</dbReference>
<dbReference type="Gene3D" id="3.40.50.300">
    <property type="entry name" value="P-loop containing nucleotide triphosphate hydrolases"/>
    <property type="match status" value="1"/>
</dbReference>
<keyword evidence="1 4" id="KW-0235">DNA replication</keyword>
<dbReference type="GO" id="GO:0005524">
    <property type="term" value="F:ATP binding"/>
    <property type="evidence" value="ECO:0007669"/>
    <property type="project" value="UniProtKB-UniRule"/>
</dbReference>
<evidence type="ECO:0000256" key="1">
    <source>
        <dbReference type="ARBA" id="ARBA00022705"/>
    </source>
</evidence>
<keyword evidence="2 4" id="KW-0547">Nucleotide-binding</keyword>
<name>A0ABD5V384_9EURY</name>
<evidence type="ECO:0000256" key="4">
    <source>
        <dbReference type="HAMAP-Rule" id="MF_01407"/>
    </source>
</evidence>
<gene>
    <name evidence="6" type="ORF">ACFQGH_11780</name>
</gene>
<dbReference type="RefSeq" id="WP_340604400.1">
    <property type="nucleotide sequence ID" value="NZ_JBBMXV010000003.1"/>
</dbReference>
<comment type="caution">
    <text evidence="6">The sequence shown here is derived from an EMBL/GenBank/DDBJ whole genome shotgun (WGS) entry which is preliminary data.</text>
</comment>
<dbReference type="NCBIfam" id="TIGR02928">
    <property type="entry name" value="orc1/cdc6 family replication initiation protein"/>
    <property type="match status" value="1"/>
</dbReference>
<dbReference type="InterPro" id="IPR003959">
    <property type="entry name" value="ATPase_AAA_core"/>
</dbReference>
<dbReference type="Proteomes" id="UP001596312">
    <property type="component" value="Unassembled WGS sequence"/>
</dbReference>
<accession>A0ABD5V384</accession>
<dbReference type="Gene3D" id="1.10.10.10">
    <property type="entry name" value="Winged helix-like DNA-binding domain superfamily/Winged helix DNA-binding domain"/>
    <property type="match status" value="1"/>
</dbReference>
<dbReference type="Pfam" id="PF22703">
    <property type="entry name" value="Cdc6_lid"/>
    <property type="match status" value="1"/>
</dbReference>
<evidence type="ECO:0000256" key="2">
    <source>
        <dbReference type="ARBA" id="ARBA00022741"/>
    </source>
</evidence>
<comment type="function">
    <text evidence="4">Involved in regulation of DNA replication.</text>
</comment>
<feature type="binding site" evidence="4">
    <location>
        <begin position="67"/>
        <end position="71"/>
    </location>
    <ligand>
        <name>ATP</name>
        <dbReference type="ChEBI" id="CHEBI:30616"/>
    </ligand>
</feature>
<feature type="binding site" evidence="4">
    <location>
        <position position="212"/>
    </location>
    <ligand>
        <name>ATP</name>
        <dbReference type="ChEBI" id="CHEBI:30616"/>
    </ligand>
</feature>
<proteinExistence type="inferred from homology"/>
<evidence type="ECO:0000256" key="3">
    <source>
        <dbReference type="ARBA" id="ARBA00022840"/>
    </source>
</evidence>
<feature type="binding site" evidence="4">
    <location>
        <position position="224"/>
    </location>
    <ligand>
        <name>ATP</name>
        <dbReference type="ChEBI" id="CHEBI:30616"/>
    </ligand>
</feature>
<evidence type="ECO:0000313" key="6">
    <source>
        <dbReference type="EMBL" id="MFC6905870.1"/>
    </source>
</evidence>
<dbReference type="InterPro" id="IPR055237">
    <property type="entry name" value="Cdc6_lid"/>
</dbReference>
<comment type="similarity">
    <text evidence="4">Belongs to the CDC6/cdc18 family.</text>
</comment>
<evidence type="ECO:0000259" key="5">
    <source>
        <dbReference type="SMART" id="SM00382"/>
    </source>
</evidence>
<dbReference type="PANTHER" id="PTHR10763:SF26">
    <property type="entry name" value="CELL DIVISION CONTROL PROTEIN 6 HOMOLOG"/>
    <property type="match status" value="1"/>
</dbReference>
<dbReference type="Pfam" id="PF00004">
    <property type="entry name" value="AAA"/>
    <property type="match status" value="1"/>
</dbReference>
<feature type="domain" description="AAA+ ATPase" evidence="5">
    <location>
        <begin position="55"/>
        <end position="213"/>
    </location>
</feature>
<organism evidence="6 7">
    <name type="scientific">Halalkalicoccus tibetensis</name>
    <dbReference type="NCBI Taxonomy" id="175632"/>
    <lineage>
        <taxon>Archaea</taxon>
        <taxon>Methanobacteriati</taxon>
        <taxon>Methanobacteriota</taxon>
        <taxon>Stenosarchaea group</taxon>
        <taxon>Halobacteria</taxon>
        <taxon>Halobacteriales</taxon>
        <taxon>Halococcaceae</taxon>
        <taxon>Halalkalicoccus</taxon>
    </lineage>
</organism>
<dbReference type="Gene3D" id="1.10.8.60">
    <property type="match status" value="1"/>
</dbReference>
<dbReference type="AlphaFoldDB" id="A0ABD5V384"/>